<keyword evidence="3" id="KW-1185">Reference proteome</keyword>
<gene>
    <name evidence="2" type="ORF">SAMN05428998_11952</name>
</gene>
<keyword evidence="1" id="KW-0812">Transmembrane</keyword>
<reference evidence="2 3" key="1">
    <citation type="submission" date="2017-04" db="EMBL/GenBank/DDBJ databases">
        <authorList>
            <person name="Afonso C.L."/>
            <person name="Miller P.J."/>
            <person name="Scott M.A."/>
            <person name="Spackman E."/>
            <person name="Goraichik I."/>
            <person name="Dimitrov K.M."/>
            <person name="Suarez D.L."/>
            <person name="Swayne D.E."/>
        </authorList>
    </citation>
    <scope>NUCLEOTIDE SEQUENCE [LARGE SCALE GENOMIC DNA]</scope>
    <source>
        <strain evidence="2 3">USBA 355</strain>
    </source>
</reference>
<keyword evidence="1" id="KW-1133">Transmembrane helix</keyword>
<name>A0A1Y6CA48_9PROT</name>
<keyword evidence="1" id="KW-0472">Membrane</keyword>
<protein>
    <submittedName>
        <fullName evidence="2">Uncharacterized protein</fullName>
    </submittedName>
</protein>
<evidence type="ECO:0000256" key="1">
    <source>
        <dbReference type="SAM" id="Phobius"/>
    </source>
</evidence>
<organism evidence="2 3">
    <name type="scientific">Tistlia consotensis USBA 355</name>
    <dbReference type="NCBI Taxonomy" id="560819"/>
    <lineage>
        <taxon>Bacteria</taxon>
        <taxon>Pseudomonadati</taxon>
        <taxon>Pseudomonadota</taxon>
        <taxon>Alphaproteobacteria</taxon>
        <taxon>Rhodospirillales</taxon>
        <taxon>Rhodovibrionaceae</taxon>
        <taxon>Tistlia</taxon>
    </lineage>
</organism>
<accession>A0A1Y6CA48</accession>
<dbReference type="STRING" id="560819.SAMN05428998_11952"/>
<evidence type="ECO:0000313" key="3">
    <source>
        <dbReference type="Proteomes" id="UP000192917"/>
    </source>
</evidence>
<dbReference type="AlphaFoldDB" id="A0A1Y6CA48"/>
<evidence type="ECO:0000313" key="2">
    <source>
        <dbReference type="EMBL" id="SMF53705.1"/>
    </source>
</evidence>
<dbReference type="Proteomes" id="UP000192917">
    <property type="component" value="Unassembled WGS sequence"/>
</dbReference>
<dbReference type="EMBL" id="FWZX01000019">
    <property type="protein sequence ID" value="SMF53705.1"/>
    <property type="molecule type" value="Genomic_DNA"/>
</dbReference>
<sequence length="62" mass="6793">MPTHIKLILSAIVVLVAAFAGWWQLGLGHQGPGYVAWGLGAFMIFALWVFPEAKGQKQKGER</sequence>
<feature type="transmembrane region" description="Helical" evidence="1">
    <location>
        <begin position="7"/>
        <end position="25"/>
    </location>
</feature>
<proteinExistence type="predicted"/>
<dbReference type="RefSeq" id="WP_085124549.1">
    <property type="nucleotide sequence ID" value="NZ_FWZX01000019.1"/>
</dbReference>
<feature type="transmembrane region" description="Helical" evidence="1">
    <location>
        <begin position="31"/>
        <end position="50"/>
    </location>
</feature>